<evidence type="ECO:0000313" key="3">
    <source>
        <dbReference type="EMBL" id="XBL99353.1"/>
    </source>
</evidence>
<feature type="binding site" evidence="2">
    <location>
        <position position="63"/>
    </location>
    <ligand>
        <name>substrate</name>
    </ligand>
</feature>
<accession>A0AAU7F787</accession>
<protein>
    <submittedName>
        <fullName evidence="3">Histidine phosphatase family protein</fullName>
    </submittedName>
</protein>
<dbReference type="SMART" id="SM00855">
    <property type="entry name" value="PGAM"/>
    <property type="match status" value="1"/>
</dbReference>
<dbReference type="PROSITE" id="PS00175">
    <property type="entry name" value="PG_MUTASE"/>
    <property type="match status" value="1"/>
</dbReference>
<sequence>MSRTIYLLRHGQTELNAERRMQGHCDSPLTELGQAQARAMGAVLRRQLGDARDWHVIASPLGRAMQTARLVCEELALPAEVIQAEPRLIEVAFGEWEAAQVELLHAEIPVLATLPNWHFNAPNCEPYEAVLARIEQWLADPLLPHQLIVVAHGLLGKILRGVYAGLDFDALWAQDMPQEAFYKLHNGELLRIECTLPVQRI</sequence>
<evidence type="ECO:0000256" key="2">
    <source>
        <dbReference type="PIRSR" id="PIRSR613078-2"/>
    </source>
</evidence>
<dbReference type="InterPro" id="IPR050275">
    <property type="entry name" value="PGM_Phosphatase"/>
</dbReference>
<dbReference type="RefSeq" id="WP_348943783.1">
    <property type="nucleotide sequence ID" value="NZ_CP157355.1"/>
</dbReference>
<feature type="active site" description="Proton donor/acceptor" evidence="1">
    <location>
        <position position="90"/>
    </location>
</feature>
<dbReference type="PANTHER" id="PTHR48100">
    <property type="entry name" value="BROAD-SPECIFICITY PHOSPHATASE YOR283W-RELATED"/>
    <property type="match status" value="1"/>
</dbReference>
<gene>
    <name evidence="3" type="ORF">ABHF33_09750</name>
</gene>
<evidence type="ECO:0000256" key="1">
    <source>
        <dbReference type="PIRSR" id="PIRSR613078-1"/>
    </source>
</evidence>
<dbReference type="GO" id="GO:0005737">
    <property type="term" value="C:cytoplasm"/>
    <property type="evidence" value="ECO:0007669"/>
    <property type="project" value="TreeGrafter"/>
</dbReference>
<name>A0AAU7F787_9NEIS</name>
<feature type="active site" description="Tele-phosphohistidine intermediate" evidence="1">
    <location>
        <position position="10"/>
    </location>
</feature>
<dbReference type="InterPro" id="IPR013078">
    <property type="entry name" value="His_Pase_superF_clade-1"/>
</dbReference>
<dbReference type="InterPro" id="IPR029033">
    <property type="entry name" value="His_PPase_superfam"/>
</dbReference>
<dbReference type="Pfam" id="PF00300">
    <property type="entry name" value="His_Phos_1"/>
    <property type="match status" value="1"/>
</dbReference>
<dbReference type="PIRSF" id="PIRSF000709">
    <property type="entry name" value="6PFK_2-Ptase"/>
    <property type="match status" value="1"/>
</dbReference>
<organism evidence="3">
    <name type="scientific">Chitinibacter mangrovi</name>
    <dbReference type="NCBI Taxonomy" id="3153927"/>
    <lineage>
        <taxon>Bacteria</taxon>
        <taxon>Pseudomonadati</taxon>
        <taxon>Pseudomonadota</taxon>
        <taxon>Betaproteobacteria</taxon>
        <taxon>Neisseriales</taxon>
        <taxon>Chitinibacteraceae</taxon>
        <taxon>Chitinibacter</taxon>
    </lineage>
</organism>
<dbReference type="EMBL" id="CP157355">
    <property type="protein sequence ID" value="XBL99353.1"/>
    <property type="molecule type" value="Genomic_DNA"/>
</dbReference>
<feature type="binding site" evidence="2">
    <location>
        <begin position="9"/>
        <end position="16"/>
    </location>
    <ligand>
        <name>substrate</name>
    </ligand>
</feature>
<dbReference type="AlphaFoldDB" id="A0AAU7F787"/>
<dbReference type="InterPro" id="IPR001345">
    <property type="entry name" value="PG/BPGM_mutase_AS"/>
</dbReference>
<dbReference type="SUPFAM" id="SSF53254">
    <property type="entry name" value="Phosphoglycerate mutase-like"/>
    <property type="match status" value="1"/>
</dbReference>
<dbReference type="PANTHER" id="PTHR48100:SF59">
    <property type="entry name" value="ADENOSYLCOBALAMIN_ALPHA-RIBAZOLE PHOSPHATASE"/>
    <property type="match status" value="1"/>
</dbReference>
<dbReference type="CDD" id="cd07067">
    <property type="entry name" value="HP_PGM_like"/>
    <property type="match status" value="1"/>
</dbReference>
<dbReference type="Gene3D" id="3.40.50.1240">
    <property type="entry name" value="Phosphoglycerate mutase-like"/>
    <property type="match status" value="1"/>
</dbReference>
<dbReference type="KEGG" id="cmav:ABHF33_09750"/>
<dbReference type="GO" id="GO:0016791">
    <property type="term" value="F:phosphatase activity"/>
    <property type="evidence" value="ECO:0007669"/>
    <property type="project" value="TreeGrafter"/>
</dbReference>
<proteinExistence type="predicted"/>
<reference evidence="3" key="1">
    <citation type="submission" date="2024-05" db="EMBL/GenBank/DDBJ databases">
        <authorList>
            <person name="Yang L."/>
            <person name="Pan L."/>
        </authorList>
    </citation>
    <scope>NUCLEOTIDE SEQUENCE</scope>
    <source>
        <strain evidence="3">FCG-7</strain>
    </source>
</reference>